<keyword evidence="2" id="KW-1185">Reference proteome</keyword>
<dbReference type="SUPFAM" id="SSF159501">
    <property type="entry name" value="EreA/ChaN-like"/>
    <property type="match status" value="1"/>
</dbReference>
<accession>A0ABQ6PUV3</accession>
<reference evidence="1 2" key="1">
    <citation type="submission" date="2023-08" db="EMBL/GenBank/DDBJ databases">
        <title>Draft genome sequence of Algoriphagus confluentis.</title>
        <authorList>
            <person name="Takatani N."/>
            <person name="Hosokawa M."/>
            <person name="Sawabe T."/>
        </authorList>
    </citation>
    <scope>NUCLEOTIDE SEQUENCE [LARGE SCALE GENOMIC DNA]</scope>
    <source>
        <strain evidence="1 2">NBRC 111222</strain>
    </source>
</reference>
<name>A0ABQ6PUV3_9BACT</name>
<proteinExistence type="predicted"/>
<evidence type="ECO:0000313" key="2">
    <source>
        <dbReference type="Proteomes" id="UP001338309"/>
    </source>
</evidence>
<organism evidence="1 2">
    <name type="scientific">Algoriphagus confluentis</name>
    <dbReference type="NCBI Taxonomy" id="1697556"/>
    <lineage>
        <taxon>Bacteria</taxon>
        <taxon>Pseudomonadati</taxon>
        <taxon>Bacteroidota</taxon>
        <taxon>Cytophagia</taxon>
        <taxon>Cytophagales</taxon>
        <taxon>Cyclobacteriaceae</taxon>
        <taxon>Algoriphagus</taxon>
    </lineage>
</organism>
<dbReference type="EMBL" id="BTPD01000020">
    <property type="protein sequence ID" value="GMQ31533.1"/>
    <property type="molecule type" value="Genomic_DNA"/>
</dbReference>
<dbReference type="Proteomes" id="UP001338309">
    <property type="component" value="Unassembled WGS sequence"/>
</dbReference>
<evidence type="ECO:0008006" key="3">
    <source>
        <dbReference type="Google" id="ProtNLM"/>
    </source>
</evidence>
<gene>
    <name evidence="1" type="ORF">Aconfl_41780</name>
</gene>
<protein>
    <recommendedName>
        <fullName evidence="3">Xylose isomerase-like TIM barrel domain-containing protein</fullName>
    </recommendedName>
</protein>
<evidence type="ECO:0000313" key="1">
    <source>
        <dbReference type="EMBL" id="GMQ31533.1"/>
    </source>
</evidence>
<sequence>MLLVNNHCQFLERSKWRIVGVILASMIFFQSCKSEFILTKLLDYQISYKFSEQIEREAQQDTLPWRYQISASEFALKGDYRGALTHWDLAFPGREINYSKEKTDSLRAVYFPVKAKDYILKQAESHRVIIINEAHQNSFHRAFTRSLLQDLFNLGYTNLGLEALNNGAHRDSLLHERNYPIKDTGYYIQDPQFGNLVRDAREIGFHLFAYEATGGEDGKYREISQAKNIQAMLEARPKEKFLIHVGFDHALEGIHNSWEKAMAARLTEYTGIDPFTVDQVMYSEKGNFNWSHPLLKAMEISQSTVLIGKDGIPLGYRRGEAYTDLAVLHPKSAFLSERPSWIFDDFYKKVEITIPKKLRGYPQMVLAYKKGENVHTGIPIDIVEIKSKDESCVLALKPGVYDLIITNKKFSFKMPLVVEDQN</sequence>
<comment type="caution">
    <text evidence="1">The sequence shown here is derived from an EMBL/GenBank/DDBJ whole genome shotgun (WGS) entry which is preliminary data.</text>
</comment>